<evidence type="ECO:0000256" key="2">
    <source>
        <dbReference type="ARBA" id="ARBA00004305"/>
    </source>
</evidence>
<dbReference type="GO" id="GO:0031405">
    <property type="term" value="F:lipoic acid binding"/>
    <property type="evidence" value="ECO:0007669"/>
    <property type="project" value="TreeGrafter"/>
</dbReference>
<evidence type="ECO:0000256" key="8">
    <source>
        <dbReference type="ARBA" id="ARBA00023315"/>
    </source>
</evidence>
<evidence type="ECO:0000256" key="3">
    <source>
        <dbReference type="ARBA" id="ARBA00007317"/>
    </source>
</evidence>
<dbReference type="SUPFAM" id="SSF51230">
    <property type="entry name" value="Single hybrid motif"/>
    <property type="match status" value="1"/>
</dbReference>
<keyword evidence="6" id="KW-0809">Transit peptide</keyword>
<feature type="compositionally biased region" description="Basic and acidic residues" evidence="10">
    <location>
        <begin position="339"/>
        <end position="357"/>
    </location>
</feature>
<dbReference type="GO" id="GO:0016407">
    <property type="term" value="F:acetyltransferase activity"/>
    <property type="evidence" value="ECO:0007669"/>
    <property type="project" value="TreeGrafter"/>
</dbReference>
<dbReference type="Gene3D" id="3.30.559.10">
    <property type="entry name" value="Chloramphenicol acetyltransferase-like domain"/>
    <property type="match status" value="1"/>
</dbReference>
<feature type="region of interest" description="Disordered" evidence="10">
    <location>
        <begin position="322"/>
        <end position="357"/>
    </location>
</feature>
<protein>
    <recommendedName>
        <fullName evidence="9">Dihydrolipoamide acetyltransferase component of pyruvate dehydrogenase complex</fullName>
        <ecNumber evidence="9">2.3.1.-</ecNumber>
    </recommendedName>
</protein>
<dbReference type="InterPro" id="IPR036625">
    <property type="entry name" value="E3-bd_dom_sf"/>
</dbReference>
<dbReference type="SUPFAM" id="SSF47005">
    <property type="entry name" value="Peripheral subunit-binding domain of 2-oxo acid dehydrogenase complex"/>
    <property type="match status" value="1"/>
</dbReference>
<dbReference type="InterPro" id="IPR011053">
    <property type="entry name" value="Single_hybrid_motif"/>
</dbReference>
<evidence type="ECO:0000256" key="10">
    <source>
        <dbReference type="SAM" id="MobiDB-lite"/>
    </source>
</evidence>
<keyword evidence="4 9" id="KW-0808">Transferase</keyword>
<reference evidence="13 14" key="1">
    <citation type="submission" date="2018-11" db="EMBL/GenBank/DDBJ databases">
        <title>Genome sequence of Saitozyma podzolica DSM 27192.</title>
        <authorList>
            <person name="Aliyu H."/>
            <person name="Gorte O."/>
            <person name="Ochsenreither K."/>
        </authorList>
    </citation>
    <scope>NUCLEOTIDE SEQUENCE [LARGE SCALE GENOMIC DNA]</scope>
    <source>
        <strain evidence="13 14">DSM 27192</strain>
    </source>
</reference>
<dbReference type="EMBL" id="RSCD01000022">
    <property type="protein sequence ID" value="RSH83941.1"/>
    <property type="molecule type" value="Genomic_DNA"/>
</dbReference>
<comment type="cofactor">
    <cofactor evidence="1 9">
        <name>(R)-lipoate</name>
        <dbReference type="ChEBI" id="CHEBI:83088"/>
    </cofactor>
</comment>
<evidence type="ECO:0000256" key="7">
    <source>
        <dbReference type="ARBA" id="ARBA00023128"/>
    </source>
</evidence>
<comment type="caution">
    <text evidence="13">The sequence shown here is derived from an EMBL/GenBank/DDBJ whole genome shotgun (WGS) entry which is preliminary data.</text>
</comment>
<gene>
    <name evidence="13" type="ORF">EHS25_005185</name>
</gene>
<evidence type="ECO:0000313" key="14">
    <source>
        <dbReference type="Proteomes" id="UP000279259"/>
    </source>
</evidence>
<evidence type="ECO:0000256" key="1">
    <source>
        <dbReference type="ARBA" id="ARBA00001938"/>
    </source>
</evidence>
<dbReference type="InterPro" id="IPR000089">
    <property type="entry name" value="Biotin_lipoyl"/>
</dbReference>
<dbReference type="PANTHER" id="PTHR43178">
    <property type="entry name" value="DIHYDROLIPOAMIDE ACETYLTRANSFERASE COMPONENT OF PYRUVATE DEHYDROGENASE COMPLEX"/>
    <property type="match status" value="1"/>
</dbReference>
<keyword evidence="14" id="KW-1185">Reference proteome</keyword>
<feature type="compositionally biased region" description="Low complexity" evidence="10">
    <location>
        <begin position="158"/>
        <end position="170"/>
    </location>
</feature>
<dbReference type="Gene3D" id="4.10.320.10">
    <property type="entry name" value="E3-binding domain"/>
    <property type="match status" value="1"/>
</dbReference>
<dbReference type="PROSITE" id="PS50968">
    <property type="entry name" value="BIOTINYL_LIPOYL"/>
    <property type="match status" value="1"/>
</dbReference>
<evidence type="ECO:0000256" key="9">
    <source>
        <dbReference type="RuleBase" id="RU003423"/>
    </source>
</evidence>
<organism evidence="13 14">
    <name type="scientific">Saitozyma podzolica</name>
    <dbReference type="NCBI Taxonomy" id="1890683"/>
    <lineage>
        <taxon>Eukaryota</taxon>
        <taxon>Fungi</taxon>
        <taxon>Dikarya</taxon>
        <taxon>Basidiomycota</taxon>
        <taxon>Agaricomycotina</taxon>
        <taxon>Tremellomycetes</taxon>
        <taxon>Tremellales</taxon>
        <taxon>Trimorphomycetaceae</taxon>
        <taxon>Saitozyma</taxon>
    </lineage>
</organism>
<evidence type="ECO:0000313" key="13">
    <source>
        <dbReference type="EMBL" id="RSH83941.1"/>
    </source>
</evidence>
<dbReference type="InterPro" id="IPR050743">
    <property type="entry name" value="2-oxoacid_DH_E2_comp"/>
</dbReference>
<evidence type="ECO:0000256" key="6">
    <source>
        <dbReference type="ARBA" id="ARBA00022946"/>
    </source>
</evidence>
<evidence type="ECO:0000256" key="5">
    <source>
        <dbReference type="ARBA" id="ARBA00022823"/>
    </source>
</evidence>
<dbReference type="Pfam" id="PF02817">
    <property type="entry name" value="E3_binding"/>
    <property type="match status" value="1"/>
</dbReference>
<dbReference type="EC" id="2.3.1.-" evidence="9"/>
<name>A0A427XYN4_9TREE</name>
<dbReference type="FunFam" id="2.40.50.100:FF:000013">
    <property type="entry name" value="Dihydrolipoamide acetyltransferase component of pyruvate dehydrogenase complex"/>
    <property type="match status" value="1"/>
</dbReference>
<dbReference type="Proteomes" id="UP000279259">
    <property type="component" value="Unassembled WGS sequence"/>
</dbReference>
<dbReference type="InterPro" id="IPR023213">
    <property type="entry name" value="CAT-like_dom_sf"/>
</dbReference>
<keyword evidence="5 9" id="KW-0450">Lipoyl</keyword>
<keyword evidence="7" id="KW-0496">Mitochondrion</keyword>
<dbReference type="SUPFAM" id="SSF52777">
    <property type="entry name" value="CoA-dependent acyltransferases"/>
    <property type="match status" value="1"/>
</dbReference>
<dbReference type="CDD" id="cd06849">
    <property type="entry name" value="lipoyl_domain"/>
    <property type="match status" value="1"/>
</dbReference>
<dbReference type="InterPro" id="IPR003016">
    <property type="entry name" value="2-oxoA_DH_lipoyl-BS"/>
</dbReference>
<evidence type="ECO:0000256" key="4">
    <source>
        <dbReference type="ARBA" id="ARBA00022679"/>
    </source>
</evidence>
<feature type="region of interest" description="Disordered" evidence="10">
    <location>
        <begin position="157"/>
        <end position="250"/>
    </location>
</feature>
<comment type="subcellular location">
    <subcellularLocation>
        <location evidence="2">Mitochondrion matrix</location>
    </subcellularLocation>
</comment>
<dbReference type="PANTHER" id="PTHR43178:SF5">
    <property type="entry name" value="LIPOAMIDE ACYLTRANSFERASE COMPONENT OF BRANCHED-CHAIN ALPHA-KETO ACID DEHYDROGENASE COMPLEX, MITOCHONDRIAL"/>
    <property type="match status" value="1"/>
</dbReference>
<dbReference type="Pfam" id="PF00364">
    <property type="entry name" value="Biotin_lipoyl"/>
    <property type="match status" value="1"/>
</dbReference>
<dbReference type="OrthoDB" id="15567at2759"/>
<sequence>MLRRVLHARLSRAAPRSSLSQPRLVTCTHPYAPTHSPSTSPAASHLASQPSSSCPSRHVLSGLLRRSFHTSSSIRAIQPFKLHDIGEGITEVELIKWDVEEGQEVVEFDVLCEVQSDKSTVELTSPATGKIRKLRAKPGETIHVGETLCEIDVGGEAGAEADATQETEAQPSASEQTELGAAAKQTQSPAVGGAESGTTPISAPAPTPRQDSSSFASQVRVEETSYETSELEHSLLQSQDSAMESAGGGRFSGEGAILPSAPRSHHPLAPEEIVQRMARTVSDGERKIAKASPAVRTLAAKLGVRLEDVRPTGEAGRVTRDDVRAAAGGGAAVGSGKPAESREEAASERRQGPRDAVSEVTRVEFGRTRKVMYRAMGDMGSVPHFGYSHTLNLTPLLPYLQTLNPPSSSSKPSYLASDIPPELALDPIATSGDAARQKTTLLSFLVKGLLLAMEEHPILRARVKEKDGARWLDVARDGTIGVAVSDKKYGLVTPSLPSLPPSTSLGSITSHLLALRSNPTKPSPPANLTISSVGALGEARAAMPVLPPGGGVAICAVGRARWEVEWKKGSERPMTRSPEEVREGGLEAVLRVPVGWSGDHRVLEGAELIAFTETWKKYIEEPWRWLKVD</sequence>
<dbReference type="Gene3D" id="2.40.50.100">
    <property type="match status" value="1"/>
</dbReference>
<evidence type="ECO:0000259" key="12">
    <source>
        <dbReference type="PROSITE" id="PS51826"/>
    </source>
</evidence>
<dbReference type="InterPro" id="IPR004167">
    <property type="entry name" value="PSBD"/>
</dbReference>
<feature type="domain" description="Lipoyl-binding" evidence="11">
    <location>
        <begin position="77"/>
        <end position="152"/>
    </location>
</feature>
<comment type="similarity">
    <text evidence="3 9">Belongs to the 2-oxoacid dehydrogenase family.</text>
</comment>
<accession>A0A427XYN4</accession>
<proteinExistence type="inferred from homology"/>
<dbReference type="PROSITE" id="PS51826">
    <property type="entry name" value="PSBD"/>
    <property type="match status" value="1"/>
</dbReference>
<dbReference type="GO" id="GO:0045333">
    <property type="term" value="P:cellular respiration"/>
    <property type="evidence" value="ECO:0007669"/>
    <property type="project" value="UniProtKB-ARBA"/>
</dbReference>
<evidence type="ECO:0000259" key="11">
    <source>
        <dbReference type="PROSITE" id="PS50968"/>
    </source>
</evidence>
<feature type="compositionally biased region" description="Low complexity" evidence="10">
    <location>
        <begin position="27"/>
        <end position="45"/>
    </location>
</feature>
<dbReference type="Pfam" id="PF00198">
    <property type="entry name" value="2-oxoacid_dh"/>
    <property type="match status" value="1"/>
</dbReference>
<feature type="domain" description="Peripheral subunit-binding (PSBD)" evidence="12">
    <location>
        <begin position="290"/>
        <end position="327"/>
    </location>
</feature>
<dbReference type="PROSITE" id="PS00189">
    <property type="entry name" value="LIPOYL"/>
    <property type="match status" value="1"/>
</dbReference>
<dbReference type="AlphaFoldDB" id="A0A427XYN4"/>
<dbReference type="STRING" id="1890683.A0A427XYN4"/>
<feature type="region of interest" description="Disordered" evidence="10">
    <location>
        <begin position="27"/>
        <end position="53"/>
    </location>
</feature>
<keyword evidence="8 9" id="KW-0012">Acyltransferase</keyword>
<dbReference type="GO" id="GO:0005759">
    <property type="term" value="C:mitochondrial matrix"/>
    <property type="evidence" value="ECO:0007669"/>
    <property type="project" value="UniProtKB-SubCell"/>
</dbReference>
<dbReference type="InterPro" id="IPR001078">
    <property type="entry name" value="2-oxoacid_DH_actylTfrase"/>
</dbReference>